<feature type="non-terminal residue" evidence="1">
    <location>
        <position position="34"/>
    </location>
</feature>
<accession>A0A0F9I259</accession>
<evidence type="ECO:0000313" key="1">
    <source>
        <dbReference type="EMBL" id="KKL81457.1"/>
    </source>
</evidence>
<sequence length="34" mass="4003">MTEEEEQKTIVEIRELVVKKLKESIEQDNTNDAL</sequence>
<proteinExistence type="predicted"/>
<reference evidence="1" key="1">
    <citation type="journal article" date="2015" name="Nature">
        <title>Complex archaea that bridge the gap between prokaryotes and eukaryotes.</title>
        <authorList>
            <person name="Spang A."/>
            <person name="Saw J.H."/>
            <person name="Jorgensen S.L."/>
            <person name="Zaremba-Niedzwiedzka K."/>
            <person name="Martijn J."/>
            <person name="Lind A.E."/>
            <person name="van Eijk R."/>
            <person name="Schleper C."/>
            <person name="Guy L."/>
            <person name="Ettema T.J."/>
        </authorList>
    </citation>
    <scope>NUCLEOTIDE SEQUENCE</scope>
</reference>
<gene>
    <name evidence="1" type="ORF">LCGC14_1994530</name>
</gene>
<comment type="caution">
    <text evidence="1">The sequence shown here is derived from an EMBL/GenBank/DDBJ whole genome shotgun (WGS) entry which is preliminary data.</text>
</comment>
<protein>
    <submittedName>
        <fullName evidence="1">Uncharacterized protein</fullName>
    </submittedName>
</protein>
<dbReference type="EMBL" id="LAZR01022556">
    <property type="protein sequence ID" value="KKL81457.1"/>
    <property type="molecule type" value="Genomic_DNA"/>
</dbReference>
<organism evidence="1">
    <name type="scientific">marine sediment metagenome</name>
    <dbReference type="NCBI Taxonomy" id="412755"/>
    <lineage>
        <taxon>unclassified sequences</taxon>
        <taxon>metagenomes</taxon>
        <taxon>ecological metagenomes</taxon>
    </lineage>
</organism>
<name>A0A0F9I259_9ZZZZ</name>
<dbReference type="AlphaFoldDB" id="A0A0F9I259"/>